<dbReference type="EMBL" id="ML977322">
    <property type="protein sequence ID" value="KAF2116000.1"/>
    <property type="molecule type" value="Genomic_DNA"/>
</dbReference>
<organism evidence="1 2">
    <name type="scientific">Lophiotrema nucula</name>
    <dbReference type="NCBI Taxonomy" id="690887"/>
    <lineage>
        <taxon>Eukaryota</taxon>
        <taxon>Fungi</taxon>
        <taxon>Dikarya</taxon>
        <taxon>Ascomycota</taxon>
        <taxon>Pezizomycotina</taxon>
        <taxon>Dothideomycetes</taxon>
        <taxon>Pleosporomycetidae</taxon>
        <taxon>Pleosporales</taxon>
        <taxon>Lophiotremataceae</taxon>
        <taxon>Lophiotrema</taxon>
    </lineage>
</organism>
<protein>
    <submittedName>
        <fullName evidence="1">Uncharacterized protein</fullName>
    </submittedName>
</protein>
<name>A0A6A5Z978_9PLEO</name>
<gene>
    <name evidence="1" type="ORF">BDV96DRAFT_62429</name>
</gene>
<evidence type="ECO:0000313" key="2">
    <source>
        <dbReference type="Proteomes" id="UP000799770"/>
    </source>
</evidence>
<accession>A0A6A5Z978</accession>
<keyword evidence="2" id="KW-1185">Reference proteome</keyword>
<evidence type="ECO:0000313" key="1">
    <source>
        <dbReference type="EMBL" id="KAF2116000.1"/>
    </source>
</evidence>
<dbReference type="AlphaFoldDB" id="A0A6A5Z978"/>
<dbReference type="Proteomes" id="UP000799770">
    <property type="component" value="Unassembled WGS sequence"/>
</dbReference>
<proteinExistence type="predicted"/>
<reference evidence="1" key="1">
    <citation type="journal article" date="2020" name="Stud. Mycol.">
        <title>101 Dothideomycetes genomes: a test case for predicting lifestyles and emergence of pathogens.</title>
        <authorList>
            <person name="Haridas S."/>
            <person name="Albert R."/>
            <person name="Binder M."/>
            <person name="Bloem J."/>
            <person name="Labutti K."/>
            <person name="Salamov A."/>
            <person name="Andreopoulos B."/>
            <person name="Baker S."/>
            <person name="Barry K."/>
            <person name="Bills G."/>
            <person name="Bluhm B."/>
            <person name="Cannon C."/>
            <person name="Castanera R."/>
            <person name="Culley D."/>
            <person name="Daum C."/>
            <person name="Ezra D."/>
            <person name="Gonzalez J."/>
            <person name="Henrissat B."/>
            <person name="Kuo A."/>
            <person name="Liang C."/>
            <person name="Lipzen A."/>
            <person name="Lutzoni F."/>
            <person name="Magnuson J."/>
            <person name="Mondo S."/>
            <person name="Nolan M."/>
            <person name="Ohm R."/>
            <person name="Pangilinan J."/>
            <person name="Park H.-J."/>
            <person name="Ramirez L."/>
            <person name="Alfaro M."/>
            <person name="Sun H."/>
            <person name="Tritt A."/>
            <person name="Yoshinaga Y."/>
            <person name="Zwiers L.-H."/>
            <person name="Turgeon B."/>
            <person name="Goodwin S."/>
            <person name="Spatafora J."/>
            <person name="Crous P."/>
            <person name="Grigoriev I."/>
        </authorList>
    </citation>
    <scope>NUCLEOTIDE SEQUENCE</scope>
    <source>
        <strain evidence="1">CBS 627.86</strain>
    </source>
</reference>
<sequence>MFVTVVRATLGPLTSVTYLAIVSPGFGTRDEREQTASHHTAQNENWLAEIDTCIEGNNTTCSTKATPLCIIFQKRFTAYTVQQTDRDTCSNSRTNPVAA</sequence>